<reference evidence="11" key="2">
    <citation type="submission" date="2015-01" db="EMBL/GenBank/DDBJ databases">
        <title>Evolutionary Origins and Diversification of the Mycorrhizal Mutualists.</title>
        <authorList>
            <consortium name="DOE Joint Genome Institute"/>
            <consortium name="Mycorrhizal Genomics Consortium"/>
            <person name="Kohler A."/>
            <person name="Kuo A."/>
            <person name="Nagy L.G."/>
            <person name="Floudas D."/>
            <person name="Copeland A."/>
            <person name="Barry K.W."/>
            <person name="Cichocki N."/>
            <person name="Veneault-Fourrey C."/>
            <person name="LaButti K."/>
            <person name="Lindquist E.A."/>
            <person name="Lipzen A."/>
            <person name="Lundell T."/>
            <person name="Morin E."/>
            <person name="Murat C."/>
            <person name="Riley R."/>
            <person name="Ohm R."/>
            <person name="Sun H."/>
            <person name="Tunlid A."/>
            <person name="Henrissat B."/>
            <person name="Grigoriev I.V."/>
            <person name="Hibbett D.S."/>
            <person name="Martin F."/>
        </authorList>
    </citation>
    <scope>NUCLEOTIDE SEQUENCE [LARGE SCALE GENOMIC DNA]</scope>
    <source>
        <strain evidence="11">UH-Slu-Lm8-n1</strain>
    </source>
</reference>
<dbReference type="EMBL" id="KN835254">
    <property type="protein sequence ID" value="KIK41912.1"/>
    <property type="molecule type" value="Genomic_DNA"/>
</dbReference>
<dbReference type="SUPFAM" id="SSF48264">
    <property type="entry name" value="Cytochrome P450"/>
    <property type="match status" value="1"/>
</dbReference>
<protein>
    <recommendedName>
        <fullName evidence="12">Cytochrome P450</fullName>
    </recommendedName>
</protein>
<feature type="signal peptide" evidence="9">
    <location>
        <begin position="1"/>
        <end position="22"/>
    </location>
</feature>
<dbReference type="Pfam" id="PF00067">
    <property type="entry name" value="p450"/>
    <property type="match status" value="1"/>
</dbReference>
<evidence type="ECO:0000256" key="3">
    <source>
        <dbReference type="ARBA" id="ARBA00022617"/>
    </source>
</evidence>
<keyword evidence="3 8" id="KW-0349">Heme</keyword>
<proteinExistence type="inferred from homology"/>
<evidence type="ECO:0000256" key="2">
    <source>
        <dbReference type="ARBA" id="ARBA00010617"/>
    </source>
</evidence>
<evidence type="ECO:0008006" key="12">
    <source>
        <dbReference type="Google" id="ProtNLM"/>
    </source>
</evidence>
<sequence length="493" mass="54488">MLTVPELLIFFAFLLLLSVCNRAWKQRRLRGGLPLPPGLPPGPKGLPILGNVLDLDVSAPGCRDLVYSTILGQEFIVINSEELAHTLLDQRSGVYSDRPYISTSTLFGMDFTTGLLPYGDLLRQHSMQLSKVQQFLENLIDSPNQYPAHLKALSAAIIMAITYGYDPAPAKDPFVLKAERFINIFSKALSPERAALLGVVPFLQYLPSWFPGGMYKRRAGECRGLARDILNDRTRILEIAPDAGGTTRQSLVKDLLGRYATKDDTVAAEDGEIIKAVAGTVFIDSSLCMFLLAMILHPEVQIKAQEEIDRVVSDNRLPDFSDREKLPYVEAVYLETLRWRPTVPLTLPHATSTSDVYNGYYISKGTDTIFDINQLAITHDETRFLDPMSFKPERHLSVTGESLEGITSPCFGFGRRKCPGLYITDQSIWASIVSSLATLRIGKGKDAAGREIDVKAEFTTGLALSVRPKPFACAIEPRSADAERLIYASNRGG</sequence>
<evidence type="ECO:0000256" key="6">
    <source>
        <dbReference type="ARBA" id="ARBA00023004"/>
    </source>
</evidence>
<dbReference type="PROSITE" id="PS00086">
    <property type="entry name" value="CYTOCHROME_P450"/>
    <property type="match status" value="1"/>
</dbReference>
<dbReference type="Proteomes" id="UP000054485">
    <property type="component" value="Unassembled WGS sequence"/>
</dbReference>
<gene>
    <name evidence="10" type="ORF">CY34DRAFT_24191</name>
</gene>
<comment type="cofactor">
    <cofactor evidence="1">
        <name>heme</name>
        <dbReference type="ChEBI" id="CHEBI:30413"/>
    </cofactor>
</comment>
<evidence type="ECO:0000313" key="10">
    <source>
        <dbReference type="EMBL" id="KIK41912.1"/>
    </source>
</evidence>
<keyword evidence="7 8" id="KW-0503">Monooxygenase</keyword>
<evidence type="ECO:0000256" key="4">
    <source>
        <dbReference type="ARBA" id="ARBA00022723"/>
    </source>
</evidence>
<accession>A0A0D0B627</accession>
<dbReference type="PANTHER" id="PTHR46300">
    <property type="entry name" value="P450, PUTATIVE (EUROFUNG)-RELATED-RELATED"/>
    <property type="match status" value="1"/>
</dbReference>
<dbReference type="GO" id="GO:0004497">
    <property type="term" value="F:monooxygenase activity"/>
    <property type="evidence" value="ECO:0007669"/>
    <property type="project" value="UniProtKB-KW"/>
</dbReference>
<dbReference type="GO" id="GO:0016705">
    <property type="term" value="F:oxidoreductase activity, acting on paired donors, with incorporation or reduction of molecular oxygen"/>
    <property type="evidence" value="ECO:0007669"/>
    <property type="project" value="InterPro"/>
</dbReference>
<evidence type="ECO:0000256" key="7">
    <source>
        <dbReference type="ARBA" id="ARBA00023033"/>
    </source>
</evidence>
<dbReference type="GO" id="GO:0020037">
    <property type="term" value="F:heme binding"/>
    <property type="evidence" value="ECO:0007669"/>
    <property type="project" value="InterPro"/>
</dbReference>
<dbReference type="InterPro" id="IPR050364">
    <property type="entry name" value="Cytochrome_P450_fung"/>
</dbReference>
<reference evidence="10 11" key="1">
    <citation type="submission" date="2014-04" db="EMBL/GenBank/DDBJ databases">
        <authorList>
            <consortium name="DOE Joint Genome Institute"/>
            <person name="Kuo A."/>
            <person name="Ruytinx J."/>
            <person name="Rineau F."/>
            <person name="Colpaert J."/>
            <person name="Kohler A."/>
            <person name="Nagy L.G."/>
            <person name="Floudas D."/>
            <person name="Copeland A."/>
            <person name="Barry K.W."/>
            <person name="Cichocki N."/>
            <person name="Veneault-Fourrey C."/>
            <person name="LaButti K."/>
            <person name="Lindquist E.A."/>
            <person name="Lipzen A."/>
            <person name="Lundell T."/>
            <person name="Morin E."/>
            <person name="Murat C."/>
            <person name="Sun H."/>
            <person name="Tunlid A."/>
            <person name="Henrissat B."/>
            <person name="Grigoriev I.V."/>
            <person name="Hibbett D.S."/>
            <person name="Martin F."/>
            <person name="Nordberg H.P."/>
            <person name="Cantor M.N."/>
            <person name="Hua S.X."/>
        </authorList>
    </citation>
    <scope>NUCLEOTIDE SEQUENCE [LARGE SCALE GENOMIC DNA]</scope>
    <source>
        <strain evidence="10 11">UH-Slu-Lm8-n1</strain>
    </source>
</reference>
<evidence type="ECO:0000256" key="8">
    <source>
        <dbReference type="RuleBase" id="RU000461"/>
    </source>
</evidence>
<evidence type="ECO:0000256" key="9">
    <source>
        <dbReference type="SAM" id="SignalP"/>
    </source>
</evidence>
<name>A0A0D0B627_9AGAM</name>
<dbReference type="InterPro" id="IPR001128">
    <property type="entry name" value="Cyt_P450"/>
</dbReference>
<organism evidence="10 11">
    <name type="scientific">Suillus luteus UH-Slu-Lm8-n1</name>
    <dbReference type="NCBI Taxonomy" id="930992"/>
    <lineage>
        <taxon>Eukaryota</taxon>
        <taxon>Fungi</taxon>
        <taxon>Dikarya</taxon>
        <taxon>Basidiomycota</taxon>
        <taxon>Agaricomycotina</taxon>
        <taxon>Agaricomycetes</taxon>
        <taxon>Agaricomycetidae</taxon>
        <taxon>Boletales</taxon>
        <taxon>Suillineae</taxon>
        <taxon>Suillaceae</taxon>
        <taxon>Suillus</taxon>
    </lineage>
</organism>
<keyword evidence="4 8" id="KW-0479">Metal-binding</keyword>
<dbReference type="GO" id="GO:0005506">
    <property type="term" value="F:iron ion binding"/>
    <property type="evidence" value="ECO:0007669"/>
    <property type="project" value="InterPro"/>
</dbReference>
<evidence type="ECO:0000256" key="5">
    <source>
        <dbReference type="ARBA" id="ARBA00023002"/>
    </source>
</evidence>
<dbReference type="InterPro" id="IPR036396">
    <property type="entry name" value="Cyt_P450_sf"/>
</dbReference>
<keyword evidence="11" id="KW-1185">Reference proteome</keyword>
<dbReference type="CDD" id="cd11065">
    <property type="entry name" value="CYP64-like"/>
    <property type="match status" value="1"/>
</dbReference>
<keyword evidence="5 8" id="KW-0560">Oxidoreductase</keyword>
<keyword evidence="9" id="KW-0732">Signal</keyword>
<comment type="similarity">
    <text evidence="2 8">Belongs to the cytochrome P450 family.</text>
</comment>
<dbReference type="STRING" id="930992.A0A0D0B627"/>
<dbReference type="AlphaFoldDB" id="A0A0D0B627"/>
<dbReference type="OrthoDB" id="2789670at2759"/>
<evidence type="ECO:0000313" key="11">
    <source>
        <dbReference type="Proteomes" id="UP000054485"/>
    </source>
</evidence>
<dbReference type="PANTHER" id="PTHR46300:SF7">
    <property type="entry name" value="P450, PUTATIVE (EUROFUNG)-RELATED"/>
    <property type="match status" value="1"/>
</dbReference>
<dbReference type="HOGENOM" id="CLU_001570_2_3_1"/>
<dbReference type="InterPro" id="IPR017972">
    <property type="entry name" value="Cyt_P450_CS"/>
</dbReference>
<evidence type="ECO:0000256" key="1">
    <source>
        <dbReference type="ARBA" id="ARBA00001971"/>
    </source>
</evidence>
<dbReference type="InParanoid" id="A0A0D0B627"/>
<feature type="chain" id="PRO_5002207572" description="Cytochrome P450" evidence="9">
    <location>
        <begin position="23"/>
        <end position="493"/>
    </location>
</feature>
<keyword evidence="6 8" id="KW-0408">Iron</keyword>
<dbReference type="Gene3D" id="1.10.630.10">
    <property type="entry name" value="Cytochrome P450"/>
    <property type="match status" value="1"/>
</dbReference>